<dbReference type="Proteomes" id="UP000030645">
    <property type="component" value="Unassembled WGS sequence"/>
</dbReference>
<dbReference type="EMBL" id="KE344887">
    <property type="protein sequence ID" value="EXB83880.1"/>
    <property type="molecule type" value="Genomic_DNA"/>
</dbReference>
<keyword evidence="4" id="KW-1185">Reference proteome</keyword>
<protein>
    <submittedName>
        <fullName evidence="3">Uncharacterized protein</fullName>
    </submittedName>
</protein>
<sequence length="472" mass="52799">MAVAEARAVWQRAANRCFVQEDAKRAPKLACCQSSSTSKQVEAGGHATATDGPDHPAVGFMPTNRCPSYSNLPPDTRWWLHMQPNYGCQKGFTYEQMNALENEEGTKNAGVVNSTSRISEAHKRKGDKNNECFVSVHNAAQKKASEVGKKNVKALDGKDIEELIGLEDSTVSWEIMQVDSIDCSDTKQSNEMCFEPEYSWMGSEKSEPWWRMTDRDELVSLVAQKSLDRVGNCDLPPPQKTSHRRHPYARIGCFDSKEISASSLDWRTQTGSLSSTGTVRSPGFANSGRTQEIPGCLTKGLSLYESDETSSYCTSHKNMTEIQQDCEGEFSKAQLMEALCHSQTRAREAEKAAKQAYAEKEHIVTLFFRQASLLFAYKQWLQLLQLETLYIQLNNNDQQISNLFPLIIPWKSSCEERKPRKSLHKGVKGRGEKRGRPDHDVAKYAVAFALGLSLVGAGLLLGWTVGWMLPHF</sequence>
<proteinExistence type="predicted"/>
<dbReference type="eggNOG" id="ENOG502R08M">
    <property type="taxonomic scope" value="Eukaryota"/>
</dbReference>
<dbReference type="KEGG" id="mnt:21406248"/>
<organism evidence="3 4">
    <name type="scientific">Morus notabilis</name>
    <dbReference type="NCBI Taxonomy" id="981085"/>
    <lineage>
        <taxon>Eukaryota</taxon>
        <taxon>Viridiplantae</taxon>
        <taxon>Streptophyta</taxon>
        <taxon>Embryophyta</taxon>
        <taxon>Tracheophyta</taxon>
        <taxon>Spermatophyta</taxon>
        <taxon>Magnoliopsida</taxon>
        <taxon>eudicotyledons</taxon>
        <taxon>Gunneridae</taxon>
        <taxon>Pentapetalae</taxon>
        <taxon>rosids</taxon>
        <taxon>fabids</taxon>
        <taxon>Rosales</taxon>
        <taxon>Moraceae</taxon>
        <taxon>Moreae</taxon>
        <taxon>Morus</taxon>
    </lineage>
</organism>
<gene>
    <name evidence="3" type="ORF">L484_023487</name>
</gene>
<reference evidence="4" key="1">
    <citation type="submission" date="2013-01" db="EMBL/GenBank/DDBJ databases">
        <title>Draft Genome Sequence of a Mulberry Tree, Morus notabilis C.K. Schneid.</title>
        <authorList>
            <person name="He N."/>
            <person name="Zhao S."/>
        </authorList>
    </citation>
    <scope>NUCLEOTIDE SEQUENCE</scope>
</reference>
<feature type="region of interest" description="Disordered" evidence="1">
    <location>
        <begin position="35"/>
        <end position="56"/>
    </location>
</feature>
<evidence type="ECO:0000313" key="3">
    <source>
        <dbReference type="EMBL" id="EXB83880.1"/>
    </source>
</evidence>
<evidence type="ECO:0000256" key="1">
    <source>
        <dbReference type="SAM" id="MobiDB-lite"/>
    </source>
</evidence>
<name>W9RDP6_9ROSA</name>
<keyword evidence="2" id="KW-0812">Transmembrane</keyword>
<evidence type="ECO:0000313" key="4">
    <source>
        <dbReference type="Proteomes" id="UP000030645"/>
    </source>
</evidence>
<dbReference type="PANTHER" id="PTHR33868">
    <property type="entry name" value="EXPRESSED PROTEIN"/>
    <property type="match status" value="1"/>
</dbReference>
<dbReference type="AlphaFoldDB" id="W9RDP6"/>
<feature type="transmembrane region" description="Helical" evidence="2">
    <location>
        <begin position="444"/>
        <end position="469"/>
    </location>
</feature>
<keyword evidence="2" id="KW-1133">Transmembrane helix</keyword>
<dbReference type="STRING" id="981085.W9RDP6"/>
<keyword evidence="2" id="KW-0472">Membrane</keyword>
<evidence type="ECO:0000256" key="2">
    <source>
        <dbReference type="SAM" id="Phobius"/>
    </source>
</evidence>
<dbReference type="PANTHER" id="PTHR33868:SF2">
    <property type="entry name" value="EXPRESSED PROTEIN"/>
    <property type="match status" value="1"/>
</dbReference>
<dbReference type="OrthoDB" id="1920951at2759"/>
<accession>W9RDP6</accession>